<feature type="region of interest" description="Involved in Mg(2+) ion dislocation from EF-Tu" evidence="5">
    <location>
        <begin position="81"/>
        <end position="84"/>
    </location>
</feature>
<dbReference type="PROSITE" id="PS01126">
    <property type="entry name" value="EF_TS_1"/>
    <property type="match status" value="1"/>
</dbReference>
<evidence type="ECO:0000256" key="6">
    <source>
        <dbReference type="RuleBase" id="RU000642"/>
    </source>
</evidence>
<evidence type="ECO:0000256" key="2">
    <source>
        <dbReference type="ARBA" id="ARBA00016956"/>
    </source>
</evidence>
<proteinExistence type="inferred from homology"/>
<evidence type="ECO:0000313" key="9">
    <source>
        <dbReference type="EMBL" id="TKJ39794.1"/>
    </source>
</evidence>
<keyword evidence="5" id="KW-0963">Cytoplasm</keyword>
<dbReference type="FunFam" id="1.10.8.10:FF:000001">
    <property type="entry name" value="Elongation factor Ts"/>
    <property type="match status" value="1"/>
</dbReference>
<dbReference type="GO" id="GO:0005737">
    <property type="term" value="C:cytoplasm"/>
    <property type="evidence" value="ECO:0007669"/>
    <property type="project" value="UniProtKB-SubCell"/>
</dbReference>
<dbReference type="HAMAP" id="MF_00050">
    <property type="entry name" value="EF_Ts"/>
    <property type="match status" value="1"/>
</dbReference>
<comment type="subcellular location">
    <subcellularLocation>
        <location evidence="5 7">Cytoplasm</location>
    </subcellularLocation>
</comment>
<reference evidence="9 10" key="1">
    <citation type="submission" date="2017-06" db="EMBL/GenBank/DDBJ databases">
        <title>Novel microbial phyla capable of carbon fixation and sulfur reduction in deep-sea sediments.</title>
        <authorList>
            <person name="Huang J."/>
            <person name="Baker B."/>
            <person name="Wang Y."/>
        </authorList>
    </citation>
    <scope>NUCLEOTIDE SEQUENCE [LARGE SCALE GENOMIC DNA]</scope>
    <source>
        <strain evidence="9">B3_LCP</strain>
    </source>
</reference>
<evidence type="ECO:0000256" key="1">
    <source>
        <dbReference type="ARBA" id="ARBA00005532"/>
    </source>
</evidence>
<evidence type="ECO:0000256" key="7">
    <source>
        <dbReference type="RuleBase" id="RU000643"/>
    </source>
</evidence>
<dbReference type="PANTHER" id="PTHR11741">
    <property type="entry name" value="ELONGATION FACTOR TS"/>
    <property type="match status" value="1"/>
</dbReference>
<dbReference type="CDD" id="cd14275">
    <property type="entry name" value="UBA_EF-Ts"/>
    <property type="match status" value="1"/>
</dbReference>
<dbReference type="Gene3D" id="3.30.479.20">
    <property type="entry name" value="Elongation factor Ts, dimerisation domain"/>
    <property type="match status" value="1"/>
</dbReference>
<evidence type="ECO:0000259" key="8">
    <source>
        <dbReference type="Pfam" id="PF00889"/>
    </source>
</evidence>
<dbReference type="EMBL" id="NJBN01000007">
    <property type="protein sequence ID" value="TKJ39794.1"/>
    <property type="molecule type" value="Genomic_DNA"/>
</dbReference>
<dbReference type="AlphaFoldDB" id="A0A532UXW7"/>
<comment type="caution">
    <text evidence="9">The sequence shown here is derived from an EMBL/GenBank/DDBJ whole genome shotgun (WGS) entry which is preliminary data.</text>
</comment>
<evidence type="ECO:0000256" key="3">
    <source>
        <dbReference type="ARBA" id="ARBA00022768"/>
    </source>
</evidence>
<sequence length="199" mass="22183">MTITSEAVKTLRVKTGAGMMDCKKALVEAEGSEEKAIEFLRKRGLAHVAKRSGREAKEGLIDAYIHIGSKLGVMVELNCETDFVANTDEFKELARNISLHVAASNPLAISREEIQPDLIEKEKEIYKGQIEESGKKKPPDILEKILTGKLEKFYTENCLLEQAYVKDTEKTIGDLVTEAAAKLGENIMLRRFSRLKVGE</sequence>
<dbReference type="GO" id="GO:0003746">
    <property type="term" value="F:translation elongation factor activity"/>
    <property type="evidence" value="ECO:0007669"/>
    <property type="project" value="UniProtKB-UniRule"/>
</dbReference>
<dbReference type="Pfam" id="PF00889">
    <property type="entry name" value="EF_TS"/>
    <property type="match status" value="1"/>
</dbReference>
<dbReference type="PANTHER" id="PTHR11741:SF0">
    <property type="entry name" value="ELONGATION FACTOR TS, MITOCHONDRIAL"/>
    <property type="match status" value="1"/>
</dbReference>
<keyword evidence="4 5" id="KW-0648">Protein biosynthesis</keyword>
<dbReference type="NCBIfam" id="TIGR00116">
    <property type="entry name" value="tsf"/>
    <property type="match status" value="1"/>
</dbReference>
<dbReference type="InterPro" id="IPR001816">
    <property type="entry name" value="Transl_elong_EFTs/EF1B"/>
</dbReference>
<dbReference type="Proteomes" id="UP000319619">
    <property type="component" value="Unassembled WGS sequence"/>
</dbReference>
<organism evidence="9 10">
    <name type="scientific">candidate division LCP-89 bacterium B3_LCP</name>
    <dbReference type="NCBI Taxonomy" id="2012998"/>
    <lineage>
        <taxon>Bacteria</taxon>
        <taxon>Pseudomonadati</taxon>
        <taxon>Bacteria division LCP-89</taxon>
    </lineage>
</organism>
<dbReference type="InterPro" id="IPR036402">
    <property type="entry name" value="EF-Ts_dimer_sf"/>
</dbReference>
<dbReference type="InterPro" id="IPR014039">
    <property type="entry name" value="Transl_elong_EFTs/EF1B_dimer"/>
</dbReference>
<dbReference type="Gene3D" id="1.10.8.10">
    <property type="entry name" value="DNA helicase RuvA subunit, C-terminal domain"/>
    <property type="match status" value="1"/>
</dbReference>
<evidence type="ECO:0000313" key="10">
    <source>
        <dbReference type="Proteomes" id="UP000319619"/>
    </source>
</evidence>
<comment type="similarity">
    <text evidence="1 5 6">Belongs to the EF-Ts family.</text>
</comment>
<dbReference type="Gene3D" id="1.10.286.20">
    <property type="match status" value="1"/>
</dbReference>
<dbReference type="InterPro" id="IPR009060">
    <property type="entry name" value="UBA-like_sf"/>
</dbReference>
<keyword evidence="3 5" id="KW-0251">Elongation factor</keyword>
<gene>
    <name evidence="5 9" type="primary">tsf</name>
    <name evidence="9" type="ORF">CEE37_10990</name>
</gene>
<evidence type="ECO:0000256" key="5">
    <source>
        <dbReference type="HAMAP-Rule" id="MF_00050"/>
    </source>
</evidence>
<accession>A0A532UXW7</accession>
<dbReference type="SUPFAM" id="SSF54713">
    <property type="entry name" value="Elongation factor Ts (EF-Ts), dimerisation domain"/>
    <property type="match status" value="1"/>
</dbReference>
<comment type="function">
    <text evidence="5 6">Associates with the EF-Tu.GDP complex and induces the exchange of GDP to GTP. It remains bound to the aminoacyl-tRNA.EF-Tu.GTP complex up to the GTP hydrolysis stage on the ribosome.</text>
</comment>
<dbReference type="SUPFAM" id="SSF46934">
    <property type="entry name" value="UBA-like"/>
    <property type="match status" value="1"/>
</dbReference>
<dbReference type="PROSITE" id="PS01127">
    <property type="entry name" value="EF_TS_2"/>
    <property type="match status" value="1"/>
</dbReference>
<name>A0A532UXW7_UNCL8</name>
<evidence type="ECO:0000256" key="4">
    <source>
        <dbReference type="ARBA" id="ARBA00022917"/>
    </source>
</evidence>
<protein>
    <recommendedName>
        <fullName evidence="2 5">Elongation factor Ts</fullName>
        <shortName evidence="5">EF-Ts</shortName>
    </recommendedName>
</protein>
<dbReference type="InterPro" id="IPR018101">
    <property type="entry name" value="Transl_elong_Ts_CS"/>
</dbReference>
<feature type="domain" description="Translation elongation factor EFTs/EF1B dimerisation" evidence="8">
    <location>
        <begin position="55"/>
        <end position="199"/>
    </location>
</feature>